<proteinExistence type="predicted"/>
<evidence type="ECO:0000313" key="1">
    <source>
        <dbReference type="EMBL" id="AXY03740.1"/>
    </source>
</evidence>
<name>A0ABN5PKP2_9VIBR</name>
<reference evidence="1 2" key="1">
    <citation type="submission" date="2018-08" db="EMBL/GenBank/DDBJ databases">
        <title>Genomic taxonomy of the Vibrionaceae family.</title>
        <authorList>
            <person name="Gomez-Gil B."/>
            <person name="Tanaka M."/>
            <person name="Sawabe T."/>
            <person name="Enciso-Ibarra K."/>
        </authorList>
    </citation>
    <scope>NUCLEOTIDE SEQUENCE [LARGE SCALE GENOMIC DNA]</scope>
    <source>
        <strain evidence="1 2">CAIM 1831</strain>
        <plasmid evidence="2">pva1</plasmid>
    </source>
</reference>
<protein>
    <submittedName>
        <fullName evidence="1">Uncharacterized protein</fullName>
    </submittedName>
</protein>
<dbReference type="EMBL" id="CP032095">
    <property type="protein sequence ID" value="AXY03740.1"/>
    <property type="molecule type" value="Genomic_DNA"/>
</dbReference>
<dbReference type="GeneID" id="39681042"/>
<dbReference type="RefSeq" id="WP_128813621.1">
    <property type="nucleotide sequence ID" value="NZ_CP032095.1"/>
</dbReference>
<gene>
    <name evidence="1" type="ORF">D1115_22965</name>
</gene>
<organism evidence="1 2">
    <name type="scientific">Vibrio alfacsensis</name>
    <dbReference type="NCBI Taxonomy" id="1074311"/>
    <lineage>
        <taxon>Bacteria</taxon>
        <taxon>Pseudomonadati</taxon>
        <taxon>Pseudomonadota</taxon>
        <taxon>Gammaproteobacteria</taxon>
        <taxon>Vibrionales</taxon>
        <taxon>Vibrionaceae</taxon>
        <taxon>Vibrio</taxon>
    </lineage>
</organism>
<accession>A0ABN5PKP2</accession>
<dbReference type="Proteomes" id="UP000262832">
    <property type="component" value="Plasmid pVa1"/>
</dbReference>
<geneLocation type="plasmid" evidence="2">
    <name>pva1</name>
</geneLocation>
<keyword evidence="2" id="KW-1185">Reference proteome</keyword>
<sequence>MPGNFAKWFANNVIKVFFDASISDVFLQSLNNLTIESGVVSTQATKDGHFKQHSKDGLKAIVSTVKSFKNNTSYQLDYVIVSTYIDYILDDVDVKKHVNISLSSIFNAAFRLAKKRSSQSDPIKENEYAIWSAAIAFANVRFAELVKIDPEYLKSQMKRASSINVVLGDRKDLALHFLYSAILERVGNETFSNNIGEIKELFDANHGGSGFDTSDLAADISGARFSHFVLSNQSNAIRSQDVLTQQETEDNFFPFIYSSYQAVDLKSIENSANLTNDGPHMKVVNDIKNTVFNLPLYR</sequence>
<keyword evidence="1" id="KW-0614">Plasmid</keyword>
<evidence type="ECO:0000313" key="2">
    <source>
        <dbReference type="Proteomes" id="UP000262832"/>
    </source>
</evidence>